<protein>
    <submittedName>
        <fullName evidence="7">M10 family metallopeptidase C-terminal domain-containing protein</fullName>
    </submittedName>
</protein>
<name>A0A934IJ83_9RHOB</name>
<evidence type="ECO:0000256" key="1">
    <source>
        <dbReference type="ARBA" id="ARBA00001913"/>
    </source>
</evidence>
<dbReference type="PROSITE" id="PS00330">
    <property type="entry name" value="HEMOLYSIN_CALCIUM"/>
    <property type="match status" value="3"/>
</dbReference>
<keyword evidence="5" id="KW-0677">Repeat</keyword>
<keyword evidence="4" id="KW-0964">Secreted</keyword>
<dbReference type="Pfam" id="PF08548">
    <property type="entry name" value="Peptidase_M10_C"/>
    <property type="match status" value="1"/>
</dbReference>
<evidence type="ECO:0000313" key="8">
    <source>
        <dbReference type="Proteomes" id="UP000642488"/>
    </source>
</evidence>
<organism evidence="7 8">
    <name type="scientific">Palleronia pontilimi</name>
    <dbReference type="NCBI Taxonomy" id="1964209"/>
    <lineage>
        <taxon>Bacteria</taxon>
        <taxon>Pseudomonadati</taxon>
        <taxon>Pseudomonadota</taxon>
        <taxon>Alphaproteobacteria</taxon>
        <taxon>Rhodobacterales</taxon>
        <taxon>Roseobacteraceae</taxon>
        <taxon>Palleronia</taxon>
    </lineage>
</organism>
<dbReference type="Proteomes" id="UP000642488">
    <property type="component" value="Unassembled WGS sequence"/>
</dbReference>
<sequence>MCTVCSQSAPIASSCALGSDVPPTPLAARLEDASVLGTTSGPISDAPRGVGTVDEMAEYLTDGYWESQNFSRFAFADGDITVDLSGLTVAGRQLARWALEAWEMVADLSFREVGGSADITFDDNRSGAFARANAVDGDGVNSASSVNVTSDWLRIYGTGIDSYSFSVYLHEIGHALGVGHLGPYGGNAVYGRDELFSNDSWQMSVMSYFNQTDNPTVDASYGALVSPMMVDIVAIQELYGAPGRDGVTAGNTTWGANTNLENYLGTLFDVLAGGTAPAGFLTENEDLAFTIYDQGGIDTIDLRFSTTDNVISMRGGSFSDIEGGVGNVGIARGTVIENLIAGSGDDRVIGNNSDNIIRPRDGNDEVDTGGGDDLVFGAAGRDIIRGMDGEDTLFGGADDDTIFGGSDDDRLYAGGGDDIAGGGAGDDRIGGAGGNDQLFGGGGADKAFGSAGSDKVLGGGGSDTLFGGDDNDTVGGAAGNDVVFGGDGDDKIWGGGGDGADRLAGGGGNDTMGGGDGADTLIGGDGADRLFGGAGDDILEGGAGNDRLFGAEGADTFVFGAGDGVDIFSTFDASEDRLQLDDALWSGTLSASETVSEFAAINEAGNVVFDFGSAAFELAGVGSTSGLEQAIDIV</sequence>
<evidence type="ECO:0000256" key="3">
    <source>
        <dbReference type="ARBA" id="ARBA00009490"/>
    </source>
</evidence>
<dbReference type="AlphaFoldDB" id="A0A934IJ83"/>
<evidence type="ECO:0000256" key="4">
    <source>
        <dbReference type="ARBA" id="ARBA00022525"/>
    </source>
</evidence>
<evidence type="ECO:0000259" key="6">
    <source>
        <dbReference type="SMART" id="SM00235"/>
    </source>
</evidence>
<keyword evidence="8" id="KW-1185">Reference proteome</keyword>
<evidence type="ECO:0000313" key="7">
    <source>
        <dbReference type="EMBL" id="MBJ3764335.1"/>
    </source>
</evidence>
<dbReference type="RefSeq" id="WP_198917509.1">
    <property type="nucleotide sequence ID" value="NZ_JAEKPD010000022.1"/>
</dbReference>
<dbReference type="GO" id="GO:0008237">
    <property type="term" value="F:metallopeptidase activity"/>
    <property type="evidence" value="ECO:0007669"/>
    <property type="project" value="InterPro"/>
</dbReference>
<evidence type="ECO:0000256" key="5">
    <source>
        <dbReference type="ARBA" id="ARBA00022737"/>
    </source>
</evidence>
<dbReference type="InterPro" id="IPR034033">
    <property type="entry name" value="Serralysin-like"/>
</dbReference>
<comment type="similarity">
    <text evidence="3">Belongs to the peptidase M10B family.</text>
</comment>
<evidence type="ECO:0000256" key="2">
    <source>
        <dbReference type="ARBA" id="ARBA00004613"/>
    </source>
</evidence>
<dbReference type="SMART" id="SM00235">
    <property type="entry name" value="ZnMc"/>
    <property type="match status" value="1"/>
</dbReference>
<dbReference type="EMBL" id="JAEKPD010000022">
    <property type="protein sequence ID" value="MBJ3764335.1"/>
    <property type="molecule type" value="Genomic_DNA"/>
</dbReference>
<dbReference type="InterPro" id="IPR024079">
    <property type="entry name" value="MetalloPept_cat_dom_sf"/>
</dbReference>
<dbReference type="InterPro" id="IPR001343">
    <property type="entry name" value="Hemolysn_Ca-bd"/>
</dbReference>
<dbReference type="GO" id="GO:0006508">
    <property type="term" value="P:proteolysis"/>
    <property type="evidence" value="ECO:0007669"/>
    <property type="project" value="InterPro"/>
</dbReference>
<feature type="domain" description="Peptidase metallopeptidase" evidence="6">
    <location>
        <begin position="69"/>
        <end position="211"/>
    </location>
</feature>
<comment type="cofactor">
    <cofactor evidence="1">
        <name>Ca(2+)</name>
        <dbReference type="ChEBI" id="CHEBI:29108"/>
    </cofactor>
</comment>
<dbReference type="Pfam" id="PF00353">
    <property type="entry name" value="HemolysinCabind"/>
    <property type="match status" value="5"/>
</dbReference>
<dbReference type="Gene3D" id="3.40.390.10">
    <property type="entry name" value="Collagenase (Catalytic Domain)"/>
    <property type="match status" value="1"/>
</dbReference>
<dbReference type="GO" id="GO:0005509">
    <property type="term" value="F:calcium ion binding"/>
    <property type="evidence" value="ECO:0007669"/>
    <property type="project" value="InterPro"/>
</dbReference>
<dbReference type="PANTHER" id="PTHR38340:SF1">
    <property type="entry name" value="S-LAYER PROTEIN"/>
    <property type="match status" value="1"/>
</dbReference>
<dbReference type="InterPro" id="IPR018511">
    <property type="entry name" value="Hemolysin-typ_Ca-bd_CS"/>
</dbReference>
<dbReference type="GO" id="GO:0008270">
    <property type="term" value="F:zinc ion binding"/>
    <property type="evidence" value="ECO:0007669"/>
    <property type="project" value="InterPro"/>
</dbReference>
<dbReference type="CDD" id="cd04277">
    <property type="entry name" value="ZnMc_serralysin_like"/>
    <property type="match status" value="1"/>
</dbReference>
<dbReference type="InterPro" id="IPR013858">
    <property type="entry name" value="Peptidase_M10B_C"/>
</dbReference>
<dbReference type="SUPFAM" id="SSF51120">
    <property type="entry name" value="beta-Roll"/>
    <property type="match status" value="2"/>
</dbReference>
<dbReference type="InterPro" id="IPR050557">
    <property type="entry name" value="RTX_toxin/Mannuronan_C5-epim"/>
</dbReference>
<dbReference type="SUPFAM" id="SSF55486">
    <property type="entry name" value="Metalloproteases ('zincins'), catalytic domain"/>
    <property type="match status" value="1"/>
</dbReference>
<dbReference type="GO" id="GO:0005615">
    <property type="term" value="C:extracellular space"/>
    <property type="evidence" value="ECO:0007669"/>
    <property type="project" value="InterPro"/>
</dbReference>
<gene>
    <name evidence="7" type="ORF">ILP92_16460</name>
</gene>
<dbReference type="Gene3D" id="2.150.10.10">
    <property type="entry name" value="Serralysin-like metalloprotease, C-terminal"/>
    <property type="match status" value="3"/>
</dbReference>
<dbReference type="InterPro" id="IPR006026">
    <property type="entry name" value="Peptidase_Metallo"/>
</dbReference>
<proteinExistence type="inferred from homology"/>
<accession>A0A934IJ83</accession>
<dbReference type="PRINTS" id="PR00313">
    <property type="entry name" value="CABNDNGRPT"/>
</dbReference>
<reference evidence="7" key="1">
    <citation type="submission" date="2020-12" db="EMBL/GenBank/DDBJ databases">
        <title>Bacterial taxonomy.</title>
        <authorList>
            <person name="Pan X."/>
        </authorList>
    </citation>
    <scope>NUCLEOTIDE SEQUENCE</scope>
    <source>
        <strain evidence="7">KCTC 52957</strain>
    </source>
</reference>
<dbReference type="PANTHER" id="PTHR38340">
    <property type="entry name" value="S-LAYER PROTEIN"/>
    <property type="match status" value="1"/>
</dbReference>
<comment type="caution">
    <text evidence="7">The sequence shown here is derived from an EMBL/GenBank/DDBJ whole genome shotgun (WGS) entry which is preliminary data.</text>
</comment>
<comment type="subcellular location">
    <subcellularLocation>
        <location evidence="2">Secreted</location>
    </subcellularLocation>
</comment>
<dbReference type="InterPro" id="IPR011049">
    <property type="entry name" value="Serralysin-like_metalloprot_C"/>
</dbReference>